<gene>
    <name evidence="9" type="ORF">ACHAWO_000780</name>
</gene>
<evidence type="ECO:0000256" key="3">
    <source>
        <dbReference type="ARBA" id="ARBA00022475"/>
    </source>
</evidence>
<name>A0ABD3NGU6_9STRA</name>
<evidence type="ECO:0000256" key="2">
    <source>
        <dbReference type="ARBA" id="ARBA00022448"/>
    </source>
</evidence>
<keyword evidence="6 8" id="KW-1133">Transmembrane helix</keyword>
<dbReference type="Proteomes" id="UP001530400">
    <property type="component" value="Unassembled WGS sequence"/>
</dbReference>
<feature type="transmembrane region" description="Helical" evidence="8">
    <location>
        <begin position="259"/>
        <end position="281"/>
    </location>
</feature>
<evidence type="ECO:0000256" key="7">
    <source>
        <dbReference type="ARBA" id="ARBA00023136"/>
    </source>
</evidence>
<keyword evidence="5 8" id="KW-0812">Transmembrane</keyword>
<evidence type="ECO:0000256" key="6">
    <source>
        <dbReference type="ARBA" id="ARBA00022989"/>
    </source>
</evidence>
<proteinExistence type="predicted"/>
<feature type="transmembrane region" description="Helical" evidence="8">
    <location>
        <begin position="60"/>
        <end position="85"/>
    </location>
</feature>
<evidence type="ECO:0000256" key="1">
    <source>
        <dbReference type="ARBA" id="ARBA00004429"/>
    </source>
</evidence>
<evidence type="ECO:0000256" key="8">
    <source>
        <dbReference type="SAM" id="Phobius"/>
    </source>
</evidence>
<evidence type="ECO:0000256" key="4">
    <source>
        <dbReference type="ARBA" id="ARBA00022519"/>
    </source>
</evidence>
<keyword evidence="4" id="KW-0997">Cell inner membrane</keyword>
<dbReference type="PANTHER" id="PTHR32195">
    <property type="entry name" value="OS07G0662800 PROTEIN"/>
    <property type="match status" value="1"/>
</dbReference>
<feature type="transmembrane region" description="Helical" evidence="8">
    <location>
        <begin position="389"/>
        <end position="408"/>
    </location>
</feature>
<evidence type="ECO:0008006" key="11">
    <source>
        <dbReference type="Google" id="ProtNLM"/>
    </source>
</evidence>
<feature type="transmembrane region" description="Helical" evidence="8">
    <location>
        <begin position="159"/>
        <end position="178"/>
    </location>
</feature>
<protein>
    <recommendedName>
        <fullName evidence="11">Tyrosine-specific transport protein</fullName>
    </recommendedName>
</protein>
<comment type="subcellular location">
    <subcellularLocation>
        <location evidence="1">Cell inner membrane</location>
        <topology evidence="1">Multi-pass membrane protein</topology>
    </subcellularLocation>
</comment>
<comment type="caution">
    <text evidence="9">The sequence shown here is derived from an EMBL/GenBank/DDBJ whole genome shotgun (WGS) entry which is preliminary data.</text>
</comment>
<sequence length="448" mass="46948">MVKPKPVVLQFSSRSPTTLTLWSKEQREVEEEGSVAGASLLFAGTAVGAGMLALPAETMAAGFVPTIFGLILCCIFTYVTSIIVLEASWLVSCEDICEVENEEDGGGFLLIARKALGVPGEVITAVLFWFLLTAIVVAYTSEGGQLISSAVKEVANVSIAPAAGSLAFASFFATLAIYGTSKVDAINRLFVVGLIGSFVGLVATGLPMVEASNLFERSDWTAVYPTVISIGILSFGAQNVVPTLFRYLNNNPDRTRRAILYGTLMPLVLYTIWEAVFIGVIDQSTISQDKMDAINVLGRSGGPIVADFVELFSICAIGSSMAGASVSIVDFFEDASKVFTSSSEKGKQQSDSGSMTTRLFAAAIALAPPVILSSAFPDVFLFAVEEAGLLGGVSLYGLLPAISILALRGSNPNSIMPGRLGGGNAALLALVGLSSVLVLPEIVRLCSH</sequence>
<feature type="transmembrane region" description="Helical" evidence="8">
    <location>
        <begin position="420"/>
        <end position="439"/>
    </location>
</feature>
<dbReference type="EMBL" id="JALLPJ020001167">
    <property type="protein sequence ID" value="KAL3775100.1"/>
    <property type="molecule type" value="Genomic_DNA"/>
</dbReference>
<keyword evidence="7 8" id="KW-0472">Membrane</keyword>
<feature type="transmembrane region" description="Helical" evidence="8">
    <location>
        <begin position="190"/>
        <end position="209"/>
    </location>
</feature>
<feature type="transmembrane region" description="Helical" evidence="8">
    <location>
        <begin position="359"/>
        <end position="383"/>
    </location>
</feature>
<evidence type="ECO:0000313" key="9">
    <source>
        <dbReference type="EMBL" id="KAL3775100.1"/>
    </source>
</evidence>
<feature type="transmembrane region" description="Helical" evidence="8">
    <location>
        <begin position="221"/>
        <end position="247"/>
    </location>
</feature>
<accession>A0ABD3NGU6</accession>
<keyword evidence="10" id="KW-1185">Reference proteome</keyword>
<feature type="transmembrane region" description="Helical" evidence="8">
    <location>
        <begin position="34"/>
        <end position="54"/>
    </location>
</feature>
<feature type="transmembrane region" description="Helical" evidence="8">
    <location>
        <begin position="122"/>
        <end position="139"/>
    </location>
</feature>
<dbReference type="GO" id="GO:0005886">
    <property type="term" value="C:plasma membrane"/>
    <property type="evidence" value="ECO:0007669"/>
    <property type="project" value="UniProtKB-SubCell"/>
</dbReference>
<keyword evidence="2" id="KW-0813">Transport</keyword>
<dbReference type="Pfam" id="PF03222">
    <property type="entry name" value="Trp_Tyr_perm"/>
    <property type="match status" value="1"/>
</dbReference>
<dbReference type="AlphaFoldDB" id="A0ABD3NGU6"/>
<dbReference type="PANTHER" id="PTHR32195:SF26">
    <property type="entry name" value="TRYPTOPHAN OR TYROSINE TRANSPORTER PROTEIN"/>
    <property type="match status" value="1"/>
</dbReference>
<dbReference type="InterPro" id="IPR018227">
    <property type="entry name" value="Amino_acid_transport_2"/>
</dbReference>
<reference evidence="9 10" key="1">
    <citation type="submission" date="2024-10" db="EMBL/GenBank/DDBJ databases">
        <title>Updated reference genomes for cyclostephanoid diatoms.</title>
        <authorList>
            <person name="Roberts W.R."/>
            <person name="Alverson A.J."/>
        </authorList>
    </citation>
    <scope>NUCLEOTIDE SEQUENCE [LARGE SCALE GENOMIC DNA]</scope>
    <source>
        <strain evidence="9 10">AJA010-31</strain>
    </source>
</reference>
<evidence type="ECO:0000313" key="10">
    <source>
        <dbReference type="Proteomes" id="UP001530400"/>
    </source>
</evidence>
<dbReference type="Gene3D" id="1.20.1740.10">
    <property type="entry name" value="Amino acid/polyamine transporter I"/>
    <property type="match status" value="1"/>
</dbReference>
<keyword evidence="3" id="KW-1003">Cell membrane</keyword>
<evidence type="ECO:0000256" key="5">
    <source>
        <dbReference type="ARBA" id="ARBA00022692"/>
    </source>
</evidence>
<organism evidence="9 10">
    <name type="scientific">Cyclotella atomus</name>
    <dbReference type="NCBI Taxonomy" id="382360"/>
    <lineage>
        <taxon>Eukaryota</taxon>
        <taxon>Sar</taxon>
        <taxon>Stramenopiles</taxon>
        <taxon>Ochrophyta</taxon>
        <taxon>Bacillariophyta</taxon>
        <taxon>Coscinodiscophyceae</taxon>
        <taxon>Thalassiosirophycidae</taxon>
        <taxon>Stephanodiscales</taxon>
        <taxon>Stephanodiscaceae</taxon>
        <taxon>Cyclotella</taxon>
    </lineage>
</organism>